<evidence type="ECO:0000313" key="6">
    <source>
        <dbReference type="Proteomes" id="UP001602245"/>
    </source>
</evidence>
<dbReference type="Proteomes" id="UP001602245">
    <property type="component" value="Unassembled WGS sequence"/>
</dbReference>
<dbReference type="InterPro" id="IPR058852">
    <property type="entry name" value="HTH_77"/>
</dbReference>
<dbReference type="PROSITE" id="PS51755">
    <property type="entry name" value="OMPR_PHOB"/>
    <property type="match status" value="1"/>
</dbReference>
<dbReference type="InterPro" id="IPR027417">
    <property type="entry name" value="P-loop_NTPase"/>
</dbReference>
<keyword evidence="6" id="KW-1185">Reference proteome</keyword>
<feature type="domain" description="OmpR/PhoB-type" evidence="4">
    <location>
        <begin position="1"/>
        <end position="92"/>
    </location>
</feature>
<dbReference type="InterPro" id="IPR036388">
    <property type="entry name" value="WH-like_DNA-bd_sf"/>
</dbReference>
<evidence type="ECO:0000256" key="2">
    <source>
        <dbReference type="ARBA" id="ARBA00023125"/>
    </source>
</evidence>
<dbReference type="PANTHER" id="PTHR47691:SF3">
    <property type="entry name" value="HTH-TYPE TRANSCRIPTIONAL REGULATOR RV0890C-RELATED"/>
    <property type="match status" value="1"/>
</dbReference>
<sequence length="908" mass="95721">MLIGKVLGPTEVDAGGRMVDLGGRLPRRLVTALLAAEGRPVAEATLAETIWEGSPPASFSSSLQVYASRLRRALGADRDALERYGDGYRLRTAGTDAARFASELARGRQLLADRPGDALRAFDAALALWRGDAYADLADAPTIAAARAALIDLRAVATEERLAALLAVGDAPGAVGALDSSVREEPYRERRWELLIVALYRSGRQADALAAARRVRALLADDLGIDPGPALQELEARLLAQDPALLLPAPPPTARTAAPLNRPLSHFLGRREELALLASLTPASRLVTLVGPGGAGKTRLAVEFAADSRPWFVRLADVGEPALVASAVADAAGVHAPTAGALAAALGDRPGLLVLDNCEHLVDAVADLTLTVLAACPSVRVLATSREPLGIDGETLLPVAPMPADDAIALLTDRITAIRPGWRPNEAESRQLARLASALDGIPLALELAAARCRVLGLGELLGMLDDRFPALGPVPRGTLAPHETLEAAVAWSFDLLSAPDRELLLRLWPFEGGFTLEAVDGDLAALSSLVARSVVVADTTVTPSRYRLLEIVRAFCRGRDPDPAASRAAHARWVRGLVERMAPELAGERSAHAIRVLNRELANLRTGISHDLAVAPERALRTAGLLDWFWYRGVHVVDGLRLLRGALAAAPDADPIDRARAWLGAGTLHFLSGEPEPVWEALRNGVDALAGVTDREGVALRGQAHYYESLLYTVMGDYERAAAQGREVMAIGHRIGHQRLVASGSEALGWALTSAGDLAEGSRLLSSAAETAEGIQQTWTAAMSRLFLARTLLRAGDPAAAAGVLRLAIRGFSEEDDIANVLTCLLTGALTLLRLGRHEDGATLAAGVRREVARRGLSIEPGDPLGSAALDEALAGREGRPDAGDLDQAALIALFADAVEEETAAAG</sequence>
<dbReference type="SUPFAM" id="SSF52540">
    <property type="entry name" value="P-loop containing nucleoside triphosphate hydrolases"/>
    <property type="match status" value="1"/>
</dbReference>
<organism evidence="5 6">
    <name type="scientific">Paractinoplanes globisporus</name>
    <dbReference type="NCBI Taxonomy" id="113565"/>
    <lineage>
        <taxon>Bacteria</taxon>
        <taxon>Bacillati</taxon>
        <taxon>Actinomycetota</taxon>
        <taxon>Actinomycetes</taxon>
        <taxon>Micromonosporales</taxon>
        <taxon>Micromonosporaceae</taxon>
        <taxon>Paractinoplanes</taxon>
    </lineage>
</organism>
<dbReference type="Pfam" id="PF25872">
    <property type="entry name" value="HTH_77"/>
    <property type="match status" value="1"/>
</dbReference>
<comment type="similarity">
    <text evidence="1">Belongs to the AfsR/DnrI/RedD regulatory family.</text>
</comment>
<evidence type="ECO:0000256" key="3">
    <source>
        <dbReference type="PROSITE-ProRule" id="PRU01091"/>
    </source>
</evidence>
<evidence type="ECO:0000313" key="5">
    <source>
        <dbReference type="EMBL" id="MFF5293305.1"/>
    </source>
</evidence>
<dbReference type="Gene3D" id="3.40.50.300">
    <property type="entry name" value="P-loop containing nucleotide triphosphate hydrolases"/>
    <property type="match status" value="1"/>
</dbReference>
<dbReference type="InterPro" id="IPR016032">
    <property type="entry name" value="Sig_transdc_resp-reg_C-effctor"/>
</dbReference>
<comment type="caution">
    <text evidence="5">The sequence shown here is derived from an EMBL/GenBank/DDBJ whole genome shotgun (WGS) entry which is preliminary data.</text>
</comment>
<dbReference type="Gene3D" id="1.10.10.10">
    <property type="entry name" value="Winged helix-like DNA-binding domain superfamily/Winged helix DNA-binding domain"/>
    <property type="match status" value="1"/>
</dbReference>
<evidence type="ECO:0000259" key="4">
    <source>
        <dbReference type="PROSITE" id="PS51755"/>
    </source>
</evidence>
<dbReference type="CDD" id="cd15831">
    <property type="entry name" value="BTAD"/>
    <property type="match status" value="1"/>
</dbReference>
<protein>
    <submittedName>
        <fullName evidence="5">BTAD domain-containing putative transcriptional regulator</fullName>
    </submittedName>
</protein>
<dbReference type="InterPro" id="IPR011990">
    <property type="entry name" value="TPR-like_helical_dom_sf"/>
</dbReference>
<dbReference type="EMBL" id="JBIAZU010000005">
    <property type="protein sequence ID" value="MFF5293305.1"/>
    <property type="molecule type" value="Genomic_DNA"/>
</dbReference>
<dbReference type="SUPFAM" id="SSF46894">
    <property type="entry name" value="C-terminal effector domain of the bipartite response regulators"/>
    <property type="match status" value="1"/>
</dbReference>
<keyword evidence="2 3" id="KW-0238">DNA-binding</keyword>
<feature type="DNA-binding region" description="OmpR/PhoB-type" evidence="3">
    <location>
        <begin position="1"/>
        <end position="92"/>
    </location>
</feature>
<dbReference type="PANTHER" id="PTHR47691">
    <property type="entry name" value="REGULATOR-RELATED"/>
    <property type="match status" value="1"/>
</dbReference>
<dbReference type="Pfam" id="PF00486">
    <property type="entry name" value="Trans_reg_C"/>
    <property type="match status" value="1"/>
</dbReference>
<dbReference type="Gene3D" id="1.25.40.10">
    <property type="entry name" value="Tetratricopeptide repeat domain"/>
    <property type="match status" value="2"/>
</dbReference>
<dbReference type="RefSeq" id="WP_020517860.1">
    <property type="nucleotide sequence ID" value="NZ_JBIAZU010000005.1"/>
</dbReference>
<gene>
    <name evidence="5" type="ORF">ACFY35_28055</name>
</gene>
<dbReference type="InterPro" id="IPR001867">
    <property type="entry name" value="OmpR/PhoB-type_DNA-bd"/>
</dbReference>
<dbReference type="SMART" id="SM01043">
    <property type="entry name" value="BTAD"/>
    <property type="match status" value="1"/>
</dbReference>
<dbReference type="SUPFAM" id="SSF48452">
    <property type="entry name" value="TPR-like"/>
    <property type="match status" value="2"/>
</dbReference>
<reference evidence="5 6" key="1">
    <citation type="submission" date="2024-10" db="EMBL/GenBank/DDBJ databases">
        <title>The Natural Products Discovery Center: Release of the First 8490 Sequenced Strains for Exploring Actinobacteria Biosynthetic Diversity.</title>
        <authorList>
            <person name="Kalkreuter E."/>
            <person name="Kautsar S.A."/>
            <person name="Yang D."/>
            <person name="Bader C.D."/>
            <person name="Teijaro C.N."/>
            <person name="Fluegel L."/>
            <person name="Davis C.M."/>
            <person name="Simpson J.R."/>
            <person name="Lauterbach L."/>
            <person name="Steele A.D."/>
            <person name="Gui C."/>
            <person name="Meng S."/>
            <person name="Li G."/>
            <person name="Viehrig K."/>
            <person name="Ye F."/>
            <person name="Su P."/>
            <person name="Kiefer A.F."/>
            <person name="Nichols A."/>
            <person name="Cepeda A.J."/>
            <person name="Yan W."/>
            <person name="Fan B."/>
            <person name="Jiang Y."/>
            <person name="Adhikari A."/>
            <person name="Zheng C.-J."/>
            <person name="Schuster L."/>
            <person name="Cowan T.M."/>
            <person name="Smanski M.J."/>
            <person name="Chevrette M.G."/>
            <person name="De Carvalho L.P.S."/>
            <person name="Shen B."/>
        </authorList>
    </citation>
    <scope>NUCLEOTIDE SEQUENCE [LARGE SCALE GENOMIC DNA]</scope>
    <source>
        <strain evidence="5 6">NPDC000087</strain>
    </source>
</reference>
<proteinExistence type="inferred from homology"/>
<evidence type="ECO:0000256" key="1">
    <source>
        <dbReference type="ARBA" id="ARBA00005820"/>
    </source>
</evidence>
<accession>A0ABW6WL73</accession>
<dbReference type="InterPro" id="IPR005158">
    <property type="entry name" value="BTAD"/>
</dbReference>
<dbReference type="SMART" id="SM00862">
    <property type="entry name" value="Trans_reg_C"/>
    <property type="match status" value="1"/>
</dbReference>
<name>A0ABW6WL73_9ACTN</name>
<dbReference type="Pfam" id="PF03704">
    <property type="entry name" value="BTAD"/>
    <property type="match status" value="1"/>
</dbReference>